<evidence type="ECO:0000313" key="12">
    <source>
        <dbReference type="Proteomes" id="UP000027284"/>
    </source>
</evidence>
<evidence type="ECO:0000256" key="3">
    <source>
        <dbReference type="ARBA" id="ARBA00005638"/>
    </source>
</evidence>
<dbReference type="InterPro" id="IPR022417">
    <property type="entry name" value="Porphobilin_deaminase_N"/>
</dbReference>
<evidence type="ECO:0000256" key="6">
    <source>
        <dbReference type="ARBA" id="ARBA00023244"/>
    </source>
</evidence>
<keyword evidence="6 8" id="KW-0627">Porphyrin biosynthesis</keyword>
<evidence type="ECO:0000259" key="10">
    <source>
        <dbReference type="Pfam" id="PF03900"/>
    </source>
</evidence>
<reference evidence="11 12" key="1">
    <citation type="submission" date="2014-04" db="EMBL/GenBank/DDBJ databases">
        <title>The Genome Sequence of Thermoanaerobaculum aquaticum MP-01, The First Cultivated Group 23 Acidobacterium.</title>
        <authorList>
            <person name="Stamps B.W."/>
            <person name="Losey N.A."/>
            <person name="Lawson P.A."/>
            <person name="Stevenson B.S."/>
        </authorList>
    </citation>
    <scope>NUCLEOTIDE SEQUENCE [LARGE SCALE GENOMIC DNA]</scope>
    <source>
        <strain evidence="11 12">MP-01</strain>
    </source>
</reference>
<feature type="domain" description="Porphobilinogen deaminase N-terminal" evidence="9">
    <location>
        <begin position="5"/>
        <end position="216"/>
    </location>
</feature>
<dbReference type="GO" id="GO:0004418">
    <property type="term" value="F:hydroxymethylbilane synthase activity"/>
    <property type="evidence" value="ECO:0007669"/>
    <property type="project" value="UniProtKB-UniRule"/>
</dbReference>
<comment type="caution">
    <text evidence="11">The sequence shown here is derived from an EMBL/GenBank/DDBJ whole genome shotgun (WGS) entry which is preliminary data.</text>
</comment>
<protein>
    <recommendedName>
        <fullName evidence="8">Porphobilinogen deaminase</fullName>
        <shortName evidence="8">PBG</shortName>
        <ecNumber evidence="8">2.5.1.61</ecNumber>
    </recommendedName>
    <alternativeName>
        <fullName evidence="8">Hydroxymethylbilane synthase</fullName>
        <shortName evidence="8">HMBS</shortName>
    </alternativeName>
    <alternativeName>
        <fullName evidence="8">Pre-uroporphyrinogen synthase</fullName>
    </alternativeName>
</protein>
<dbReference type="AlphaFoldDB" id="A0A062Y0S2"/>
<evidence type="ECO:0000256" key="1">
    <source>
        <dbReference type="ARBA" id="ARBA00002869"/>
    </source>
</evidence>
<evidence type="ECO:0000256" key="2">
    <source>
        <dbReference type="ARBA" id="ARBA00004735"/>
    </source>
</evidence>
<comment type="miscellaneous">
    <text evidence="8">The porphobilinogen subunits are added to the dipyrromethane group.</text>
</comment>
<evidence type="ECO:0000256" key="5">
    <source>
        <dbReference type="ARBA" id="ARBA00022679"/>
    </source>
</evidence>
<dbReference type="Gene3D" id="3.40.190.10">
    <property type="entry name" value="Periplasmic binding protein-like II"/>
    <property type="match status" value="2"/>
</dbReference>
<comment type="similarity">
    <text evidence="3 8">Belongs to the HMBS family.</text>
</comment>
<dbReference type="FunFam" id="3.40.190.10:FF:000086">
    <property type="entry name" value="Probable porphobilinogen deaminase"/>
    <property type="match status" value="1"/>
</dbReference>
<dbReference type="OrthoDB" id="9810298at2"/>
<gene>
    <name evidence="8" type="primary">hemC</name>
    <name evidence="11" type="ORF">EG19_01905</name>
</gene>
<accession>A0A062Y0S2</accession>
<dbReference type="Proteomes" id="UP000027284">
    <property type="component" value="Unassembled WGS sequence"/>
</dbReference>
<dbReference type="SUPFAM" id="SSF54782">
    <property type="entry name" value="Porphobilinogen deaminase (hydroxymethylbilane synthase), C-terminal domain"/>
    <property type="match status" value="1"/>
</dbReference>
<dbReference type="Pfam" id="PF03900">
    <property type="entry name" value="Porphobil_deamC"/>
    <property type="match status" value="1"/>
</dbReference>
<evidence type="ECO:0000313" key="11">
    <source>
        <dbReference type="EMBL" id="KDA53976.1"/>
    </source>
</evidence>
<dbReference type="HAMAP" id="MF_00260">
    <property type="entry name" value="Porphobil_deam"/>
    <property type="match status" value="1"/>
</dbReference>
<dbReference type="Gene3D" id="3.30.160.40">
    <property type="entry name" value="Porphobilinogen deaminase, C-terminal domain"/>
    <property type="match status" value="1"/>
</dbReference>
<dbReference type="PANTHER" id="PTHR11557">
    <property type="entry name" value="PORPHOBILINOGEN DEAMINASE"/>
    <property type="match status" value="1"/>
</dbReference>
<evidence type="ECO:0000256" key="8">
    <source>
        <dbReference type="HAMAP-Rule" id="MF_00260"/>
    </source>
</evidence>
<dbReference type="PIRSF" id="PIRSF001438">
    <property type="entry name" value="4pyrrol_synth_OHMeBilane_synth"/>
    <property type="match status" value="1"/>
</dbReference>
<dbReference type="InterPro" id="IPR022418">
    <property type="entry name" value="Porphobilinogen_deaminase_C"/>
</dbReference>
<sequence length="305" mass="32460">MPKPLRIGTRGSDLALWQARKVAELLSQRAGADCQLVIIHTSGDRDRSRALHEVGGSGFFTKELQQALLQREVDLVVHSLKDLPTQEPEGLTLGAVCVREDPAELLLARPAALGDGPLGLKPNAVVGTSSLRRTAQLLALQADLQVKALRGNVPTRVRKLREGEYDAIVLAYAGVHRLGLDLSDLVARKLPLEVLLPAPAQGALGVEVRADDTATRNLVACLHEPLLAQEVEAERQVLVGLGGGCHIPLGAYCQAQNGSFFLRAALGTLRPDLSLVSLVRSEARAATPQEAAAQVLQVLLGKALS</sequence>
<dbReference type="EMBL" id="JMFG01000015">
    <property type="protein sequence ID" value="KDA53976.1"/>
    <property type="molecule type" value="Genomic_DNA"/>
</dbReference>
<keyword evidence="5 8" id="KW-0808">Transferase</keyword>
<comment type="cofactor">
    <cofactor evidence="8">
        <name>dipyrromethane</name>
        <dbReference type="ChEBI" id="CHEBI:60342"/>
    </cofactor>
    <text evidence="8">Binds 1 dipyrromethane group covalently.</text>
</comment>
<comment type="catalytic activity">
    <reaction evidence="7 8">
        <text>4 porphobilinogen + H2O = hydroxymethylbilane + 4 NH4(+)</text>
        <dbReference type="Rhea" id="RHEA:13185"/>
        <dbReference type="ChEBI" id="CHEBI:15377"/>
        <dbReference type="ChEBI" id="CHEBI:28938"/>
        <dbReference type="ChEBI" id="CHEBI:57845"/>
        <dbReference type="ChEBI" id="CHEBI:58126"/>
        <dbReference type="EC" id="2.5.1.61"/>
    </reaction>
</comment>
<evidence type="ECO:0000259" key="9">
    <source>
        <dbReference type="Pfam" id="PF01379"/>
    </source>
</evidence>
<comment type="function">
    <text evidence="1 8">Tetrapolymerization of the monopyrrole PBG into the hydroxymethylbilane pre-uroporphyrinogen in several discrete steps.</text>
</comment>
<evidence type="ECO:0000256" key="4">
    <source>
        <dbReference type="ARBA" id="ARBA00011245"/>
    </source>
</evidence>
<dbReference type="GO" id="GO:0006782">
    <property type="term" value="P:protoporphyrinogen IX biosynthetic process"/>
    <property type="evidence" value="ECO:0007669"/>
    <property type="project" value="UniProtKB-UniRule"/>
</dbReference>
<dbReference type="FunFam" id="3.40.190.10:FF:000005">
    <property type="entry name" value="Porphobilinogen deaminase"/>
    <property type="match status" value="1"/>
</dbReference>
<dbReference type="InterPro" id="IPR036803">
    <property type="entry name" value="Porphobilinogen_deaminase_C_sf"/>
</dbReference>
<dbReference type="PANTHER" id="PTHR11557:SF0">
    <property type="entry name" value="PORPHOBILINOGEN DEAMINASE"/>
    <property type="match status" value="1"/>
</dbReference>
<comment type="subunit">
    <text evidence="4 8">Monomer.</text>
</comment>
<name>A0A062Y0S2_9BACT</name>
<dbReference type="RefSeq" id="WP_038048615.1">
    <property type="nucleotide sequence ID" value="NZ_JMFG01000015.1"/>
</dbReference>
<dbReference type="SUPFAM" id="SSF53850">
    <property type="entry name" value="Periplasmic binding protein-like II"/>
    <property type="match status" value="1"/>
</dbReference>
<feature type="modified residue" description="S-(dipyrrolylmethanemethyl)cysteine" evidence="8">
    <location>
        <position position="245"/>
    </location>
</feature>
<dbReference type="GO" id="GO:0005737">
    <property type="term" value="C:cytoplasm"/>
    <property type="evidence" value="ECO:0007669"/>
    <property type="project" value="UniProtKB-UniRule"/>
</dbReference>
<dbReference type="Pfam" id="PF01379">
    <property type="entry name" value="Porphobil_deam"/>
    <property type="match status" value="1"/>
</dbReference>
<dbReference type="EC" id="2.5.1.61" evidence="8"/>
<organism evidence="11 12">
    <name type="scientific">Thermoanaerobaculum aquaticum</name>
    <dbReference type="NCBI Taxonomy" id="1312852"/>
    <lineage>
        <taxon>Bacteria</taxon>
        <taxon>Pseudomonadati</taxon>
        <taxon>Acidobacteriota</taxon>
        <taxon>Thermoanaerobaculia</taxon>
        <taxon>Thermoanaerobaculales</taxon>
        <taxon>Thermoanaerobaculaceae</taxon>
        <taxon>Thermoanaerobaculum</taxon>
    </lineage>
</organism>
<dbReference type="PROSITE" id="PS00533">
    <property type="entry name" value="PORPHOBILINOGEN_DEAM"/>
    <property type="match status" value="1"/>
</dbReference>
<feature type="domain" description="Porphobilinogen deaminase C-terminal" evidence="10">
    <location>
        <begin position="229"/>
        <end position="269"/>
    </location>
</feature>
<evidence type="ECO:0000256" key="7">
    <source>
        <dbReference type="ARBA" id="ARBA00048169"/>
    </source>
</evidence>
<comment type="pathway">
    <text evidence="2">Porphyrin-containing compound metabolism; protoporphyrin-IX biosynthesis; coproporphyrinogen-III from 5-aminolevulinate: step 2/4.</text>
</comment>
<dbReference type="InterPro" id="IPR000860">
    <property type="entry name" value="HemC"/>
</dbReference>
<proteinExistence type="inferred from homology"/>
<keyword evidence="12" id="KW-1185">Reference proteome</keyword>
<dbReference type="STRING" id="1312852.EG19_01905"/>
<dbReference type="NCBIfam" id="TIGR00212">
    <property type="entry name" value="hemC"/>
    <property type="match status" value="1"/>
</dbReference>
<dbReference type="InterPro" id="IPR022419">
    <property type="entry name" value="Porphobilin_deaminase_cofac_BS"/>
</dbReference>
<dbReference type="PRINTS" id="PR00151">
    <property type="entry name" value="PORPHBDMNASE"/>
</dbReference>